<dbReference type="Proteomes" id="UP000289738">
    <property type="component" value="Chromosome A02"/>
</dbReference>
<sequence length="245" mass="28089">MENKDNKRKDQPSSATTNHHHRHRNVKPKLAAVTPPNPEPQDQEIRELQTLSLFPSEPSPSSNHSQDPEFSSPPQPPPARAITDDLNIVITPPFPWATDRPAKIHTLQYLNQNKILTINGAVQCGSCGKRFEMEFDLNKKAAENGKFLKDHGASLHSRCPKEWRNPNPIACKFCGEEKSVKPVIGNRKEHSINWLFLWLGQFIGFCNLEDLRYFCKYNKLHRTAAKDRFVLKVYTEIFKQLIQAN</sequence>
<evidence type="ECO:0000313" key="4">
    <source>
        <dbReference type="Proteomes" id="UP000289738"/>
    </source>
</evidence>
<accession>A0A445EIV3</accession>
<comment type="caution">
    <text evidence="3">The sequence shown here is derived from an EMBL/GenBank/DDBJ whole genome shotgun (WGS) entry which is preliminary data.</text>
</comment>
<reference evidence="3 4" key="1">
    <citation type="submission" date="2019-01" db="EMBL/GenBank/DDBJ databases">
        <title>Sequencing of cultivated peanut Arachis hypogaea provides insights into genome evolution and oil improvement.</title>
        <authorList>
            <person name="Chen X."/>
        </authorList>
    </citation>
    <scope>NUCLEOTIDE SEQUENCE [LARGE SCALE GENOMIC DNA]</scope>
    <source>
        <strain evidence="4">cv. Fuhuasheng</strain>
        <tissue evidence="3">Leaves</tissue>
    </source>
</reference>
<feature type="region of interest" description="Disordered" evidence="1">
    <location>
        <begin position="1"/>
        <end position="82"/>
    </location>
</feature>
<gene>
    <name evidence="3" type="ORF">Ahy_A02g010040</name>
</gene>
<evidence type="ECO:0000256" key="1">
    <source>
        <dbReference type="SAM" id="MobiDB-lite"/>
    </source>
</evidence>
<dbReference type="PANTHER" id="PTHR34272">
    <property type="entry name" value="EXPRESSED PROTEIN"/>
    <property type="match status" value="1"/>
</dbReference>
<evidence type="ECO:0000259" key="2">
    <source>
        <dbReference type="Pfam" id="PF23324"/>
    </source>
</evidence>
<dbReference type="PANTHER" id="PTHR34272:SF1">
    <property type="entry name" value="EXPRESSED PROTEIN"/>
    <property type="match status" value="1"/>
</dbReference>
<dbReference type="STRING" id="3818.A0A445EIV3"/>
<dbReference type="OrthoDB" id="1900495at2759"/>
<dbReference type="AlphaFoldDB" id="A0A445EIV3"/>
<proteinExistence type="predicted"/>
<feature type="domain" description="DUF7086" evidence="2">
    <location>
        <begin position="107"/>
        <end position="241"/>
    </location>
</feature>
<dbReference type="Gramene" id="arahy.Tifrunner.gnm2.ann2.Ah02g005700.1">
    <property type="protein sequence ID" value="arahy.Tifrunner.gnm2.ann2.Ah02g005700.1-CDS-1"/>
    <property type="gene ID" value="arahy.Tifrunner.gnm2.ann2.Ah02g005700"/>
</dbReference>
<dbReference type="Pfam" id="PF23324">
    <property type="entry name" value="DUF7086"/>
    <property type="match status" value="1"/>
</dbReference>
<keyword evidence="4" id="KW-1185">Reference proteome</keyword>
<dbReference type="InterPro" id="IPR055513">
    <property type="entry name" value="DUF7086"/>
</dbReference>
<feature type="compositionally biased region" description="Basic and acidic residues" evidence="1">
    <location>
        <begin position="1"/>
        <end position="11"/>
    </location>
</feature>
<dbReference type="EMBL" id="SDMP01000002">
    <property type="protein sequence ID" value="RYR75387.1"/>
    <property type="molecule type" value="Genomic_DNA"/>
</dbReference>
<organism evidence="3 4">
    <name type="scientific">Arachis hypogaea</name>
    <name type="common">Peanut</name>
    <dbReference type="NCBI Taxonomy" id="3818"/>
    <lineage>
        <taxon>Eukaryota</taxon>
        <taxon>Viridiplantae</taxon>
        <taxon>Streptophyta</taxon>
        <taxon>Embryophyta</taxon>
        <taxon>Tracheophyta</taxon>
        <taxon>Spermatophyta</taxon>
        <taxon>Magnoliopsida</taxon>
        <taxon>eudicotyledons</taxon>
        <taxon>Gunneridae</taxon>
        <taxon>Pentapetalae</taxon>
        <taxon>rosids</taxon>
        <taxon>fabids</taxon>
        <taxon>Fabales</taxon>
        <taxon>Fabaceae</taxon>
        <taxon>Papilionoideae</taxon>
        <taxon>50 kb inversion clade</taxon>
        <taxon>dalbergioids sensu lato</taxon>
        <taxon>Dalbergieae</taxon>
        <taxon>Pterocarpus clade</taxon>
        <taxon>Arachis</taxon>
    </lineage>
</organism>
<protein>
    <recommendedName>
        <fullName evidence="2">DUF7086 domain-containing protein</fullName>
    </recommendedName>
</protein>
<feature type="compositionally biased region" description="Basic residues" evidence="1">
    <location>
        <begin position="18"/>
        <end position="27"/>
    </location>
</feature>
<name>A0A445EIV3_ARAHY</name>
<evidence type="ECO:0000313" key="3">
    <source>
        <dbReference type="EMBL" id="RYR75387.1"/>
    </source>
</evidence>